<dbReference type="SUPFAM" id="SSF48239">
    <property type="entry name" value="Terpenoid cyclases/Protein prenyltransferases"/>
    <property type="match status" value="1"/>
</dbReference>
<organism evidence="3 4">
    <name type="scientific">Adhaeretor mobilis</name>
    <dbReference type="NCBI Taxonomy" id="1930276"/>
    <lineage>
        <taxon>Bacteria</taxon>
        <taxon>Pseudomonadati</taxon>
        <taxon>Planctomycetota</taxon>
        <taxon>Planctomycetia</taxon>
        <taxon>Pirellulales</taxon>
        <taxon>Lacipirellulaceae</taxon>
        <taxon>Adhaeretor</taxon>
    </lineage>
</organism>
<dbReference type="RefSeq" id="WP_145060570.1">
    <property type="nucleotide sequence ID" value="NZ_CP036263.1"/>
</dbReference>
<protein>
    <submittedName>
        <fullName evidence="3">Uncharacterized protein</fullName>
    </submittedName>
</protein>
<dbReference type="Gene3D" id="1.50.10.20">
    <property type="match status" value="2"/>
</dbReference>
<feature type="transmembrane region" description="Helical" evidence="2">
    <location>
        <begin position="83"/>
        <end position="103"/>
    </location>
</feature>
<evidence type="ECO:0000256" key="2">
    <source>
        <dbReference type="SAM" id="Phobius"/>
    </source>
</evidence>
<dbReference type="Proteomes" id="UP000319852">
    <property type="component" value="Chromosome"/>
</dbReference>
<dbReference type="InterPro" id="IPR008930">
    <property type="entry name" value="Terpenoid_cyclase/PrenylTrfase"/>
</dbReference>
<dbReference type="AlphaFoldDB" id="A0A517MWS8"/>
<dbReference type="OrthoDB" id="238862at2"/>
<gene>
    <name evidence="3" type="ORF">HG15A2_26580</name>
</gene>
<dbReference type="EMBL" id="CP036263">
    <property type="protein sequence ID" value="QDS99335.1"/>
    <property type="molecule type" value="Genomic_DNA"/>
</dbReference>
<keyword evidence="2" id="KW-1133">Transmembrane helix</keyword>
<feature type="compositionally biased region" description="Polar residues" evidence="1">
    <location>
        <begin position="43"/>
        <end position="53"/>
    </location>
</feature>
<dbReference type="KEGG" id="amob:HG15A2_26580"/>
<evidence type="ECO:0000313" key="3">
    <source>
        <dbReference type="EMBL" id="QDS99335.1"/>
    </source>
</evidence>
<feature type="region of interest" description="Disordered" evidence="1">
    <location>
        <begin position="29"/>
        <end position="61"/>
    </location>
</feature>
<evidence type="ECO:0000256" key="1">
    <source>
        <dbReference type="SAM" id="MobiDB-lite"/>
    </source>
</evidence>
<name>A0A517MWS8_9BACT</name>
<feature type="compositionally biased region" description="Low complexity" evidence="1">
    <location>
        <begin position="31"/>
        <end position="42"/>
    </location>
</feature>
<reference evidence="3 4" key="1">
    <citation type="submission" date="2019-02" db="EMBL/GenBank/DDBJ databases">
        <title>Deep-cultivation of Planctomycetes and their phenomic and genomic characterization uncovers novel biology.</title>
        <authorList>
            <person name="Wiegand S."/>
            <person name="Jogler M."/>
            <person name="Boedeker C."/>
            <person name="Pinto D."/>
            <person name="Vollmers J."/>
            <person name="Rivas-Marin E."/>
            <person name="Kohn T."/>
            <person name="Peeters S.H."/>
            <person name="Heuer A."/>
            <person name="Rast P."/>
            <person name="Oberbeckmann S."/>
            <person name="Bunk B."/>
            <person name="Jeske O."/>
            <person name="Meyerdierks A."/>
            <person name="Storesund J.E."/>
            <person name="Kallscheuer N."/>
            <person name="Luecker S."/>
            <person name="Lage O.M."/>
            <person name="Pohl T."/>
            <person name="Merkel B.J."/>
            <person name="Hornburger P."/>
            <person name="Mueller R.-W."/>
            <person name="Bruemmer F."/>
            <person name="Labrenz M."/>
            <person name="Spormann A.M."/>
            <person name="Op den Camp H."/>
            <person name="Overmann J."/>
            <person name="Amann R."/>
            <person name="Jetten M.S.M."/>
            <person name="Mascher T."/>
            <person name="Medema M.H."/>
            <person name="Devos D.P."/>
            <person name="Kaster A.-K."/>
            <person name="Ovreas L."/>
            <person name="Rohde M."/>
            <person name="Galperin M.Y."/>
            <person name="Jogler C."/>
        </authorList>
    </citation>
    <scope>NUCLEOTIDE SEQUENCE [LARGE SCALE GENOMIC DNA]</scope>
    <source>
        <strain evidence="3 4">HG15A2</strain>
    </source>
</reference>
<dbReference type="CDD" id="cd00688">
    <property type="entry name" value="ISOPREN_C2_like"/>
    <property type="match status" value="1"/>
</dbReference>
<keyword evidence="2" id="KW-0472">Membrane</keyword>
<proteinExistence type="predicted"/>
<keyword evidence="2" id="KW-0812">Transmembrane</keyword>
<keyword evidence="4" id="KW-1185">Reference proteome</keyword>
<sequence>MAQTDTSFVSPHTGVGSLPIAEPVSIALRESSTPSPSAASASDTLDFSGNKVPTDQLPAESSDLHERLPALATLNDFIGEAPAWLISAALHMIVLIVFGLLLITTREPVGILLQLQPSDTTGEDLEAGDLDMPLDFDDPLLDEIASAEPQALAEFAETETIPIESIPTLATGLEPSSEPIRMSLSGREAGMKASLLAAYGGTAATQDAVAEGLEWLKRNQGGDGLWNLKGKFADGVNSNNPEAATGMALIAFQGAGYTPLSDPKDPHTRVVTKAWYALLKRQDQDGNFFSTGRSTGRLYTQAICTIALCELYGMTRDEEYRAPAQLAVDYCASVQGPEGGWQYYPNVGGDLSVTGWFVMALQSARMAGLDVPSETLERIGGFLDLVTLDGGSQYSYRPGQGKRMSMTAEGLLCRQYLGWSHDDRRLTRGADLLNKNLPSWKGTRDSYYWYYASQVCHHMEGKHWRTWNDRMKVVLPAHQVAKGRERGSWDPTGDKGKAYGGRLYVTCLSIYMLEVYYRHLPIYKTELLSGQ</sequence>
<accession>A0A517MWS8</accession>
<evidence type="ECO:0000313" key="4">
    <source>
        <dbReference type="Proteomes" id="UP000319852"/>
    </source>
</evidence>